<keyword evidence="5" id="KW-1185">Reference proteome</keyword>
<feature type="compositionally biased region" description="Polar residues" evidence="3">
    <location>
        <begin position="80"/>
        <end position="99"/>
    </location>
</feature>
<feature type="domain" description="Actin interacting protein 3-like C-terminal" evidence="4">
    <location>
        <begin position="3"/>
        <end position="134"/>
    </location>
</feature>
<evidence type="ECO:0000256" key="3">
    <source>
        <dbReference type="SAM" id="MobiDB-lite"/>
    </source>
</evidence>
<feature type="region of interest" description="Disordered" evidence="3">
    <location>
        <begin position="124"/>
        <end position="188"/>
    </location>
</feature>
<feature type="domain" description="Actin interacting protein 3-like C-terminal" evidence="4">
    <location>
        <begin position="347"/>
        <end position="553"/>
    </location>
</feature>
<dbReference type="Gene3D" id="1.20.58.1540">
    <property type="entry name" value="Actin interacting protein 3, C-terminal domain"/>
    <property type="match status" value="1"/>
</dbReference>
<dbReference type="InterPro" id="IPR022782">
    <property type="entry name" value="AIP3-like_C"/>
</dbReference>
<feature type="compositionally biased region" description="Low complexity" evidence="3">
    <location>
        <begin position="358"/>
        <end position="373"/>
    </location>
</feature>
<dbReference type="PANTHER" id="PTHR22741:SF10">
    <property type="entry name" value="COILED-COIL DOMAIN-CONTAINING PROTEIN CG32809"/>
    <property type="match status" value="1"/>
</dbReference>
<evidence type="ECO:0000313" key="6">
    <source>
        <dbReference type="RefSeq" id="XP_006817356.1"/>
    </source>
</evidence>
<feature type="compositionally biased region" description="Polar residues" evidence="3">
    <location>
        <begin position="166"/>
        <end position="178"/>
    </location>
</feature>
<organism evidence="5 6">
    <name type="scientific">Saccoglossus kowalevskii</name>
    <name type="common">Acorn worm</name>
    <dbReference type="NCBI Taxonomy" id="10224"/>
    <lineage>
        <taxon>Eukaryota</taxon>
        <taxon>Metazoa</taxon>
        <taxon>Hemichordata</taxon>
        <taxon>Enteropneusta</taxon>
        <taxon>Harrimaniidae</taxon>
        <taxon>Saccoglossus</taxon>
    </lineage>
</organism>
<sequence length="577" mass="66210">LVYLQYVNETRRAWMPNQVTGVDTVRALFVRAFPKLLSMPLIERTGKTIYIRDRITEIFYELQNLQEIRDRTVLRLVEGTPSSVTDSYSPVPSTPSRNYYSEPEFDDTARDMRQHRHVTTTINRYQQQQKQKSKQPPVPPPRADMVYTTKVVRKDRRLSDERDSRTLPSNTVKQSETSGFRAVPSSRSFTLPANVQREERVRQPSPTKHLYAVPVRHVAGSPASRPTSAPPTSIKSQTYDTPKKIEYTTAHGVKPTNPEYLLRQQRSMPQLNGSISDSEALRVQSVSGRSTPAMSDSDASFRMSVMEQQIANLAGLVRTALVKKKTDRRNSSDHSSCSSQEDLVNLTEEIMRTTKRNSFSLSESSRSLRSEVSQQTLRRDDSSTTPQACSPIQNVEIVYMAHALKKNCKQLREDLRQIRKLHLHQTQQSREMVREAFQNIQFVIQSKPSMNEHPVRAHRAKVHQEFKQYCQRNERINRDLSDLEASVEEMRDDVINRKCHVGVQDVEGLAMGLGNVSKMLAEQKVCFPILGDDMKRVMSGEMEVVVQEERFIKEEPVRLDQCLKRCKKLTGTLFTLK</sequence>
<reference evidence="6" key="1">
    <citation type="submission" date="2025-08" db="UniProtKB">
        <authorList>
            <consortium name="RefSeq"/>
        </authorList>
    </citation>
    <scope>IDENTIFICATION</scope>
    <source>
        <tissue evidence="6">Testes</tissue>
    </source>
</reference>
<evidence type="ECO:0000256" key="1">
    <source>
        <dbReference type="ARBA" id="ARBA00023054"/>
    </source>
</evidence>
<proteinExistence type="predicted"/>
<feature type="region of interest" description="Disordered" evidence="3">
    <location>
        <begin position="219"/>
        <end position="238"/>
    </location>
</feature>
<feature type="region of interest" description="Disordered" evidence="3">
    <location>
        <begin position="80"/>
        <end position="107"/>
    </location>
</feature>
<dbReference type="GeneID" id="102802896"/>
<keyword evidence="1 2" id="KW-0175">Coiled coil</keyword>
<feature type="compositionally biased region" description="Low complexity" evidence="3">
    <location>
        <begin position="221"/>
        <end position="233"/>
    </location>
</feature>
<dbReference type="Proteomes" id="UP000694865">
    <property type="component" value="Unplaced"/>
</dbReference>
<dbReference type="Pfam" id="PF03915">
    <property type="entry name" value="AIP3"/>
    <property type="match status" value="2"/>
</dbReference>
<feature type="region of interest" description="Disordered" evidence="3">
    <location>
        <begin position="355"/>
        <end position="388"/>
    </location>
</feature>
<dbReference type="PANTHER" id="PTHR22741">
    <property type="entry name" value="P140CAP/SNIP-RELATED"/>
    <property type="match status" value="1"/>
</dbReference>
<accession>A0ABM0MBG5</accession>
<dbReference type="InterPro" id="IPR051825">
    <property type="entry name" value="SRCIN1"/>
</dbReference>
<feature type="non-terminal residue" evidence="6">
    <location>
        <position position="577"/>
    </location>
</feature>
<evidence type="ECO:0000256" key="2">
    <source>
        <dbReference type="SAM" id="Coils"/>
    </source>
</evidence>
<evidence type="ECO:0000313" key="5">
    <source>
        <dbReference type="Proteomes" id="UP000694865"/>
    </source>
</evidence>
<dbReference type="RefSeq" id="XP_006817356.1">
    <property type="nucleotide sequence ID" value="XM_006817293.1"/>
</dbReference>
<evidence type="ECO:0000259" key="4">
    <source>
        <dbReference type="Pfam" id="PF03915"/>
    </source>
</evidence>
<gene>
    <name evidence="6" type="primary">LOC102802896</name>
</gene>
<feature type="coiled-coil region" evidence="2">
    <location>
        <begin position="466"/>
        <end position="493"/>
    </location>
</feature>
<protein>
    <submittedName>
        <fullName evidence="6">Coiled-coil domain-containing protein CG32809-like</fullName>
    </submittedName>
</protein>
<feature type="non-terminal residue" evidence="6">
    <location>
        <position position="1"/>
    </location>
</feature>
<name>A0ABM0MBG5_SACKO</name>